<proteinExistence type="predicted"/>
<evidence type="ECO:0000313" key="3">
    <source>
        <dbReference type="Proteomes" id="UP000653797"/>
    </source>
</evidence>
<accession>A0A927B4I2</accession>
<evidence type="ECO:0000313" key="2">
    <source>
        <dbReference type="EMBL" id="MBD2755102.1"/>
    </source>
</evidence>
<feature type="chain" id="PRO_5037495406" evidence="1">
    <location>
        <begin position="20"/>
        <end position="276"/>
    </location>
</feature>
<organism evidence="2 3">
    <name type="scientific">Spirosoma validum</name>
    <dbReference type="NCBI Taxonomy" id="2771355"/>
    <lineage>
        <taxon>Bacteria</taxon>
        <taxon>Pseudomonadati</taxon>
        <taxon>Bacteroidota</taxon>
        <taxon>Cytophagia</taxon>
        <taxon>Cytophagales</taxon>
        <taxon>Cytophagaceae</taxon>
        <taxon>Spirosoma</taxon>
    </lineage>
</organism>
<comment type="caution">
    <text evidence="2">The sequence shown here is derived from an EMBL/GenBank/DDBJ whole genome shotgun (WGS) entry which is preliminary data.</text>
</comment>
<dbReference type="Proteomes" id="UP000653797">
    <property type="component" value="Unassembled WGS sequence"/>
</dbReference>
<gene>
    <name evidence="2" type="ORF">IC230_19525</name>
</gene>
<sequence length="276" mass="31892">MKVFRLLWLFLLVSPSVWAQMDSTQRSLDNVTRRIHAEYDEEIMYYGKRNEYFTVRIFRKDGMLFRLDSYMLAPKMLPNGFQLDSLSRIIRYGPTKIMYPTGKVYVSCEYKDDLLQGPFMVFYEDGSIKRKEYFKAGRITKSQCYSPEGESYRCEPFYQPTKFMGKSSDLAGYLQQKLGTVLDGDRIRKITATLTINEIGQVIHVSTSVNAVPSANQQVPAVASYVQQIIRSMPEWVPDKFNWKPAVNDGVATSSTCVLSVFRLYGSLQYDLSYRM</sequence>
<protein>
    <submittedName>
        <fullName evidence="2">Uncharacterized protein</fullName>
    </submittedName>
</protein>
<keyword evidence="3" id="KW-1185">Reference proteome</keyword>
<dbReference type="RefSeq" id="WP_191040722.1">
    <property type="nucleotide sequence ID" value="NZ_JACXAA010000007.1"/>
</dbReference>
<dbReference type="Gene3D" id="2.20.110.10">
    <property type="entry name" value="Histone H3 K4-specific methyltransferase SET7/9 N-terminal domain"/>
    <property type="match status" value="1"/>
</dbReference>
<keyword evidence="1" id="KW-0732">Signal</keyword>
<evidence type="ECO:0000256" key="1">
    <source>
        <dbReference type="SAM" id="SignalP"/>
    </source>
</evidence>
<dbReference type="AlphaFoldDB" id="A0A927B4I2"/>
<name>A0A927B4I2_9BACT</name>
<dbReference type="EMBL" id="JACXAA010000007">
    <property type="protein sequence ID" value="MBD2755102.1"/>
    <property type="molecule type" value="Genomic_DNA"/>
</dbReference>
<dbReference type="SUPFAM" id="SSF82185">
    <property type="entry name" value="Histone H3 K4-specific methyltransferase SET7/9 N-terminal domain"/>
    <property type="match status" value="1"/>
</dbReference>
<reference evidence="2" key="1">
    <citation type="submission" date="2020-09" db="EMBL/GenBank/DDBJ databases">
        <authorList>
            <person name="Kim M.K."/>
        </authorList>
    </citation>
    <scope>NUCLEOTIDE SEQUENCE</scope>
    <source>
        <strain evidence="2">BT704</strain>
    </source>
</reference>
<feature type="signal peptide" evidence="1">
    <location>
        <begin position="1"/>
        <end position="19"/>
    </location>
</feature>